<feature type="compositionally biased region" description="Acidic residues" evidence="1">
    <location>
        <begin position="480"/>
        <end position="491"/>
    </location>
</feature>
<feature type="region of interest" description="Disordered" evidence="1">
    <location>
        <begin position="551"/>
        <end position="604"/>
    </location>
</feature>
<dbReference type="PANTHER" id="PTHR22017">
    <property type="entry name" value="PHOTORECEPTOR CILIUM ACTIN REGULATOR"/>
    <property type="match status" value="1"/>
</dbReference>
<reference evidence="2" key="1">
    <citation type="submission" date="2025-08" db="UniProtKB">
        <authorList>
            <consortium name="Ensembl"/>
        </authorList>
    </citation>
    <scope>IDENTIFICATION</scope>
</reference>
<feature type="compositionally biased region" description="Low complexity" evidence="1">
    <location>
        <begin position="1051"/>
        <end position="1075"/>
    </location>
</feature>
<proteinExistence type="predicted"/>
<feature type="region of interest" description="Disordered" evidence="1">
    <location>
        <begin position="416"/>
        <end position="532"/>
    </location>
</feature>
<accession>A0A8C5KIC0</accession>
<reference evidence="2" key="2">
    <citation type="submission" date="2025-09" db="UniProtKB">
        <authorList>
            <consortium name="Ensembl"/>
        </authorList>
    </citation>
    <scope>IDENTIFICATION</scope>
</reference>
<evidence type="ECO:0000313" key="3">
    <source>
        <dbReference type="Proteomes" id="UP000694385"/>
    </source>
</evidence>
<feature type="compositionally biased region" description="Polar residues" evidence="1">
    <location>
        <begin position="1020"/>
        <end position="1030"/>
    </location>
</feature>
<keyword evidence="3" id="KW-1185">Reference proteome</keyword>
<dbReference type="Pfam" id="PF15449">
    <property type="entry name" value="Retinal"/>
    <property type="match status" value="1"/>
</dbReference>
<dbReference type="Proteomes" id="UP000694385">
    <property type="component" value="Unassembled WGS sequence"/>
</dbReference>
<feature type="compositionally biased region" description="Low complexity" evidence="1">
    <location>
        <begin position="1237"/>
        <end position="1247"/>
    </location>
</feature>
<feature type="compositionally biased region" description="Polar residues" evidence="1">
    <location>
        <begin position="957"/>
        <end position="968"/>
    </location>
</feature>
<feature type="region of interest" description="Disordered" evidence="1">
    <location>
        <begin position="47"/>
        <end position="78"/>
    </location>
</feature>
<dbReference type="InterPro" id="IPR029352">
    <property type="entry name" value="PCARE"/>
</dbReference>
<feature type="compositionally biased region" description="Low complexity" evidence="1">
    <location>
        <begin position="855"/>
        <end position="866"/>
    </location>
</feature>
<dbReference type="GeneTree" id="ENSGT00390000002768"/>
<dbReference type="GO" id="GO:0001917">
    <property type="term" value="C:photoreceptor inner segment"/>
    <property type="evidence" value="ECO:0007669"/>
    <property type="project" value="Ensembl"/>
</dbReference>
<feature type="region of interest" description="Disordered" evidence="1">
    <location>
        <begin position="679"/>
        <end position="757"/>
    </location>
</feature>
<feature type="region of interest" description="Disordered" evidence="1">
    <location>
        <begin position="116"/>
        <end position="152"/>
    </location>
</feature>
<evidence type="ECO:0000313" key="2">
    <source>
        <dbReference type="Ensembl" id="ENSJJAP00000010619.1"/>
    </source>
</evidence>
<feature type="compositionally biased region" description="Basic and acidic residues" evidence="1">
    <location>
        <begin position="1085"/>
        <end position="1098"/>
    </location>
</feature>
<dbReference type="GO" id="GO:0035845">
    <property type="term" value="P:photoreceptor cell outer segment organization"/>
    <property type="evidence" value="ECO:0007669"/>
    <property type="project" value="Ensembl"/>
</dbReference>
<dbReference type="GO" id="GO:1903546">
    <property type="term" value="P:protein localization to photoreceptor outer segment"/>
    <property type="evidence" value="ECO:0007669"/>
    <property type="project" value="Ensembl"/>
</dbReference>
<organism evidence="2 3">
    <name type="scientific">Jaculus jaculus</name>
    <name type="common">Lesser Egyptian jerboa</name>
    <dbReference type="NCBI Taxonomy" id="51337"/>
    <lineage>
        <taxon>Eukaryota</taxon>
        <taxon>Metazoa</taxon>
        <taxon>Chordata</taxon>
        <taxon>Craniata</taxon>
        <taxon>Vertebrata</taxon>
        <taxon>Euteleostomi</taxon>
        <taxon>Mammalia</taxon>
        <taxon>Eutheria</taxon>
        <taxon>Euarchontoglires</taxon>
        <taxon>Glires</taxon>
        <taxon>Rodentia</taxon>
        <taxon>Myomorpha</taxon>
        <taxon>Dipodoidea</taxon>
        <taxon>Dipodidae</taxon>
        <taxon>Dipodinae</taxon>
        <taxon>Jaculus</taxon>
    </lineage>
</organism>
<protein>
    <submittedName>
        <fullName evidence="2">Photoreceptor cilium actin regulator</fullName>
    </submittedName>
</protein>
<dbReference type="AlphaFoldDB" id="A0A8C5KIC0"/>
<feature type="compositionally biased region" description="Polar residues" evidence="1">
    <location>
        <begin position="1111"/>
        <end position="1126"/>
    </location>
</feature>
<feature type="region of interest" description="Disordered" evidence="1">
    <location>
        <begin position="790"/>
        <end position="1098"/>
    </location>
</feature>
<feature type="compositionally biased region" description="Basic and acidic residues" evidence="1">
    <location>
        <begin position="1227"/>
        <end position="1236"/>
    </location>
</feature>
<feature type="region of interest" description="Disordered" evidence="1">
    <location>
        <begin position="1131"/>
        <end position="1247"/>
    </location>
</feature>
<sequence>MGCTPSHSVIVNSVAKSGFQFLKKPKAILPGRQRDSERCSVPVLVKSSTCYGPGGEPPRTPRPAEEPGSFGRSQTTAEGLGQLMGEMERLMPETKTSPSQLNKPQNKVAVDISFRKQGSHRTQDAAFPEGDSESSMTKETSKWEGTPACQPDEQNHCYQTTLPVPGSEGKVDFPEPLVKAHQQTYAYLHASLTRYEAVLHLVQQASQTRELLGPMLGFLLLCLEEATQLLGEIAEDGDTLLQEVREDLAWPPSKGAPPEQPDLLRQLLQYTVNKLQGLQSALATLSGSLLEGCSSYLHSTASHLEHKLGTKRCAHDRLLRALGQLESLASGHSGPGLQGPPLCSEDSGIGADSESVQSLDKLGKQASWDFAPEPGEWKPGTAPQTEVRLLGPAWQQGPSWTSSDRPQDCPWARPAMAKVQPAAQHEARNPSAPSTGPDAVTSRPLEAGSSTPWDSLKVGVPTEAHRPGSSGLMGAPYPSEGEDSKEEEEEASGAGLCAEPGKAPGSRPRCSPAVRDSLFQPRSGRPGSPQAQEMILKMKEAISERIKFVPAASRQQDWVEEDEGRMKSPPRPRTAIGSRRTPERKRRSQSEGCIKSPAEDPTLQELRRVQADLTQRLEIFYALGAPRQRHSKDSLPQLKATALWPPSNGRVGPSHTTSKLKASLTKNFNILPSQDKSICQKCGPLPARERPWQERAPELPNASPPREKDNTARGATRWDVMGCPTRPSVKKLIETFSPTESPRTLGDSRNLGPRPCLRKWGVPVTLSRFPIYRGLAPLYPKPQISPAVGTGWRPSGPACPPLPAEASRSGDTSWEAVEDPENLPPPPLEVLMDKSFVALEPPESSQPAGGHPEVATAPTLAAAGPARKTWASPKLRASVGPVDLLPNKGSGSPPRLCSTGPGRGRSGCGPRKLALDPSSSSAGSLDPEVGSETQMQAGKAACLSKHHRKATPWHHASLTSGQSRTTEPSLARPTRGPCSPEASRQNRDRSPPRARKASSVRAHWALQVDKRLRSLPVSHGPSQPNLPTILSSPSPPMSPRSESPPETRKQTSPLSSPTPGSPPHGEGSSPSSVPSLSPPVSPSQGHKETKHFEDREATIAKASRKACSNFCPATSSPSEAKSQFSANLLTPSSLSQESGGPFGTSAGYWRSSSGTALSRQPGVRLQLPGSPWDSQPCQSSSSSSSSEDGAKQDSLHWSSAESQGSGGRRASPPDLCVLGRALQPEARLSRAQDRSQAEAQLQQQQMT</sequence>
<evidence type="ECO:0000256" key="1">
    <source>
        <dbReference type="SAM" id="MobiDB-lite"/>
    </source>
</evidence>
<name>A0A8C5KIC0_JACJA</name>
<feature type="region of interest" description="Disordered" evidence="1">
    <location>
        <begin position="330"/>
        <end position="361"/>
    </location>
</feature>
<dbReference type="Ensembl" id="ENSJJAT00000017081.1">
    <property type="protein sequence ID" value="ENSJJAP00000010619.1"/>
    <property type="gene ID" value="ENSJJAG00000014164.1"/>
</dbReference>
<dbReference type="PANTHER" id="PTHR22017:SF0">
    <property type="entry name" value="PHOTORECEPTOR CILIUM ACTIN REGULATOR"/>
    <property type="match status" value="1"/>
</dbReference>
<dbReference type="OMA" id="HSIFCPA"/>
<dbReference type="GO" id="GO:0120199">
    <property type="term" value="C:cone photoreceptor outer segment"/>
    <property type="evidence" value="ECO:0007669"/>
    <property type="project" value="Ensembl"/>
</dbReference>
<feature type="compositionally biased region" description="Basic and acidic residues" evidence="1">
    <location>
        <begin position="687"/>
        <end position="697"/>
    </location>
</feature>
<feature type="region of interest" description="Disordered" evidence="1">
    <location>
        <begin position="1107"/>
        <end position="1126"/>
    </location>
</feature>